<dbReference type="PANTHER" id="PTHR31876">
    <property type="entry name" value="COV-LIKE PROTEIN 1"/>
    <property type="match status" value="1"/>
</dbReference>
<comment type="caution">
    <text evidence="2">The sequence shown here is derived from an EMBL/GenBank/DDBJ whole genome shotgun (WGS) entry which is preliminary data.</text>
</comment>
<dbReference type="Proteomes" id="UP000528322">
    <property type="component" value="Unassembled WGS sequence"/>
</dbReference>
<protein>
    <submittedName>
        <fullName evidence="2">Putative membrane protein</fullName>
    </submittedName>
</protein>
<dbReference type="Pfam" id="PF04367">
    <property type="entry name" value="DUF502"/>
    <property type="match status" value="1"/>
</dbReference>
<reference evidence="2 3" key="1">
    <citation type="submission" date="2020-08" db="EMBL/GenBank/DDBJ databases">
        <title>Genomic Encyclopedia of Type Strains, Phase IV (KMG-IV): sequencing the most valuable type-strain genomes for metagenomic binning, comparative biology and taxonomic classification.</title>
        <authorList>
            <person name="Goeker M."/>
        </authorList>
    </citation>
    <scope>NUCLEOTIDE SEQUENCE [LARGE SCALE GENOMIC DNA]</scope>
    <source>
        <strain evidence="2 3">DSM 22071</strain>
    </source>
</reference>
<proteinExistence type="predicted"/>
<evidence type="ECO:0000256" key="1">
    <source>
        <dbReference type="SAM" id="Phobius"/>
    </source>
</evidence>
<accession>A0A7W7Y555</accession>
<organism evidence="2 3">
    <name type="scientific">Desulfurispira natronophila</name>
    <dbReference type="NCBI Taxonomy" id="682562"/>
    <lineage>
        <taxon>Bacteria</taxon>
        <taxon>Pseudomonadati</taxon>
        <taxon>Chrysiogenota</taxon>
        <taxon>Chrysiogenia</taxon>
        <taxon>Chrysiogenales</taxon>
        <taxon>Chrysiogenaceae</taxon>
        <taxon>Desulfurispira</taxon>
    </lineage>
</organism>
<feature type="transmembrane region" description="Helical" evidence="1">
    <location>
        <begin position="60"/>
        <end position="83"/>
    </location>
</feature>
<dbReference type="InterPro" id="IPR007462">
    <property type="entry name" value="COV1-like"/>
</dbReference>
<sequence>MVIYRWLRQTCIAGLVVIFPAAVTLAFFHFLLDRIDRSFSPLVTHGLIQLGMDLSPHYRLPGLGIIAILVLLLGAGILTRYYLGRKILQITEWLFRRIPLAGSVYGAMHQLVHAFGGADRRAFRQVVLVEYPRAGVHAIGFLSAQVTGAVAAALPVSGETCFVFIPTTPNPTSGFLIAVPREQVTELPLSVEEGIALVISGGIVAPARG</sequence>
<name>A0A7W7Y555_9BACT</name>
<dbReference type="EMBL" id="JACHID010000008">
    <property type="protein sequence ID" value="MBB5022204.1"/>
    <property type="molecule type" value="Genomic_DNA"/>
</dbReference>
<dbReference type="AlphaFoldDB" id="A0A7W7Y555"/>
<gene>
    <name evidence="2" type="ORF">HNR37_001532</name>
</gene>
<keyword evidence="3" id="KW-1185">Reference proteome</keyword>
<evidence type="ECO:0000313" key="2">
    <source>
        <dbReference type="EMBL" id="MBB5022204.1"/>
    </source>
</evidence>
<keyword evidence="1" id="KW-0812">Transmembrane</keyword>
<dbReference type="PANTHER" id="PTHR31876:SF26">
    <property type="entry name" value="PROTEIN LIKE COV 2"/>
    <property type="match status" value="1"/>
</dbReference>
<feature type="transmembrane region" description="Helical" evidence="1">
    <location>
        <begin position="12"/>
        <end position="32"/>
    </location>
</feature>
<dbReference type="RefSeq" id="WP_183732282.1">
    <property type="nucleotide sequence ID" value="NZ_JACHID010000008.1"/>
</dbReference>
<evidence type="ECO:0000313" key="3">
    <source>
        <dbReference type="Proteomes" id="UP000528322"/>
    </source>
</evidence>
<keyword evidence="1" id="KW-0472">Membrane</keyword>
<keyword evidence="1" id="KW-1133">Transmembrane helix</keyword>